<evidence type="ECO:0000256" key="6">
    <source>
        <dbReference type="ARBA" id="ARBA00022989"/>
    </source>
</evidence>
<dbReference type="GO" id="GO:0009234">
    <property type="term" value="P:menaquinone biosynthetic process"/>
    <property type="evidence" value="ECO:0007669"/>
    <property type="project" value="UniProtKB-UniPathway"/>
</dbReference>
<feature type="transmembrane region" description="Helical" evidence="9">
    <location>
        <begin position="73"/>
        <end position="92"/>
    </location>
</feature>
<evidence type="ECO:0000256" key="9">
    <source>
        <dbReference type="SAM" id="Phobius"/>
    </source>
</evidence>
<evidence type="ECO:0000256" key="8">
    <source>
        <dbReference type="SAM" id="MobiDB-lite"/>
    </source>
</evidence>
<feature type="compositionally biased region" description="Basic and acidic residues" evidence="8">
    <location>
        <begin position="7"/>
        <end position="16"/>
    </location>
</feature>
<evidence type="ECO:0000256" key="3">
    <source>
        <dbReference type="ARBA" id="ARBA00022428"/>
    </source>
</evidence>
<dbReference type="InterPro" id="IPR000537">
    <property type="entry name" value="UbiA_prenyltransferase"/>
</dbReference>
<feature type="transmembrane region" description="Helical" evidence="9">
    <location>
        <begin position="278"/>
        <end position="297"/>
    </location>
</feature>
<name>A0A554N8K5_9EURY</name>
<feature type="transmembrane region" description="Helical" evidence="9">
    <location>
        <begin position="208"/>
        <end position="226"/>
    </location>
</feature>
<proteinExistence type="predicted"/>
<comment type="subcellular location">
    <subcellularLocation>
        <location evidence="1">Cell membrane</location>
        <topology evidence="1">Multi-pass membrane protein</topology>
    </subcellularLocation>
</comment>
<keyword evidence="11" id="KW-1185">Reference proteome</keyword>
<dbReference type="UniPathway" id="UPA00079"/>
<feature type="transmembrane region" description="Helical" evidence="9">
    <location>
        <begin position="152"/>
        <end position="171"/>
    </location>
</feature>
<dbReference type="AlphaFoldDB" id="A0A554N8K5"/>
<feature type="region of interest" description="Disordered" evidence="8">
    <location>
        <begin position="1"/>
        <end position="21"/>
    </location>
</feature>
<keyword evidence="7 9" id="KW-0472">Membrane</keyword>
<protein>
    <submittedName>
        <fullName evidence="10">Prenyltransferase</fullName>
    </submittedName>
</protein>
<comment type="caution">
    <text evidence="10">The sequence shown here is derived from an EMBL/GenBank/DDBJ whole genome shotgun (WGS) entry which is preliminary data.</text>
</comment>
<organism evidence="10 11">
    <name type="scientific">Haloglomus irregulare</name>
    <dbReference type="NCBI Taxonomy" id="2234134"/>
    <lineage>
        <taxon>Archaea</taxon>
        <taxon>Methanobacteriati</taxon>
        <taxon>Methanobacteriota</taxon>
        <taxon>Stenosarchaea group</taxon>
        <taxon>Halobacteria</taxon>
        <taxon>Halobacteriales</taxon>
        <taxon>Natronomonadaceae</taxon>
        <taxon>Haloglomus</taxon>
    </lineage>
</organism>
<evidence type="ECO:0000256" key="4">
    <source>
        <dbReference type="ARBA" id="ARBA00022679"/>
    </source>
</evidence>
<dbReference type="RefSeq" id="WP_144262249.1">
    <property type="nucleotide sequence ID" value="NZ_QMDX01000006.1"/>
</dbReference>
<evidence type="ECO:0000313" key="11">
    <source>
        <dbReference type="Proteomes" id="UP000319894"/>
    </source>
</evidence>
<dbReference type="Proteomes" id="UP000319894">
    <property type="component" value="Unassembled WGS sequence"/>
</dbReference>
<sequence>MDTPADGDARGDRSDLDPAAVDTAPRRVRDAGPATVAWALWTTSRPDQLLLIVAVYALGAVIAIARGAAPDPAVALVGLAALLPTAASVHYANEYADYRTDALTERTPFSGGSGGLHAAALPRRLARDAALVTGAVGALATAWSWLAGQLPGPAVALLAGIAVLGWGYSLPPPALAWRGLGELDNAILGGLLLPRYGAATLAGGLDPAVLLAVLPFAALVFLNLLATQWPDRRADAAVGKRTLPTRWSPGRLRGAYLVGLAVAGGSLVALWGRILPPLVAGATLAALPFAAWGAATYTRDEWPFPSVAAMVVAAVAQLVAWAVVAGLPARVATGCAA</sequence>
<dbReference type="GO" id="GO:0004659">
    <property type="term" value="F:prenyltransferase activity"/>
    <property type="evidence" value="ECO:0007669"/>
    <property type="project" value="InterPro"/>
</dbReference>
<keyword evidence="5 9" id="KW-0812">Transmembrane</keyword>
<dbReference type="EMBL" id="QMDX01000006">
    <property type="protein sequence ID" value="TSD13726.1"/>
    <property type="molecule type" value="Genomic_DNA"/>
</dbReference>
<evidence type="ECO:0000256" key="2">
    <source>
        <dbReference type="ARBA" id="ARBA00004863"/>
    </source>
</evidence>
<dbReference type="PANTHER" id="PTHR13929:SF0">
    <property type="entry name" value="UBIA PRENYLTRANSFERASE DOMAIN-CONTAINING PROTEIN 1"/>
    <property type="match status" value="1"/>
</dbReference>
<gene>
    <name evidence="10" type="ORF">DP107_11200</name>
</gene>
<evidence type="ECO:0000256" key="1">
    <source>
        <dbReference type="ARBA" id="ARBA00004651"/>
    </source>
</evidence>
<accession>A0A554N8K5</accession>
<keyword evidence="4 10" id="KW-0808">Transferase</keyword>
<comment type="pathway">
    <text evidence="2">Quinol/quinone metabolism; menaquinone biosynthesis.</text>
</comment>
<evidence type="ECO:0000256" key="7">
    <source>
        <dbReference type="ARBA" id="ARBA00023136"/>
    </source>
</evidence>
<keyword evidence="6 9" id="KW-1133">Transmembrane helix</keyword>
<dbReference type="Gene3D" id="1.10.357.140">
    <property type="entry name" value="UbiA prenyltransferase"/>
    <property type="match status" value="1"/>
</dbReference>
<dbReference type="CDD" id="cd13962">
    <property type="entry name" value="PT_UbiA_UBIAD1"/>
    <property type="match status" value="1"/>
</dbReference>
<dbReference type="Pfam" id="PF01040">
    <property type="entry name" value="UbiA"/>
    <property type="match status" value="1"/>
</dbReference>
<dbReference type="PANTHER" id="PTHR13929">
    <property type="entry name" value="1,4-DIHYDROXY-2-NAPHTHOATE OCTAPRENYLTRANSFERASE"/>
    <property type="match status" value="1"/>
</dbReference>
<dbReference type="GO" id="GO:0042371">
    <property type="term" value="P:vitamin K biosynthetic process"/>
    <property type="evidence" value="ECO:0007669"/>
    <property type="project" value="TreeGrafter"/>
</dbReference>
<dbReference type="InterPro" id="IPR026046">
    <property type="entry name" value="UBIAD1"/>
</dbReference>
<dbReference type="InterPro" id="IPR044878">
    <property type="entry name" value="UbiA_sf"/>
</dbReference>
<evidence type="ECO:0000256" key="5">
    <source>
        <dbReference type="ARBA" id="ARBA00022692"/>
    </source>
</evidence>
<feature type="transmembrane region" description="Helical" evidence="9">
    <location>
        <begin position="49"/>
        <end position="67"/>
    </location>
</feature>
<keyword evidence="3" id="KW-0474">Menaquinone biosynthesis</keyword>
<feature type="transmembrane region" description="Helical" evidence="9">
    <location>
        <begin position="254"/>
        <end position="272"/>
    </location>
</feature>
<feature type="transmembrane region" description="Helical" evidence="9">
    <location>
        <begin position="304"/>
        <end position="324"/>
    </location>
</feature>
<dbReference type="InParanoid" id="A0A554N8K5"/>
<evidence type="ECO:0000313" key="10">
    <source>
        <dbReference type="EMBL" id="TSD13726.1"/>
    </source>
</evidence>
<dbReference type="OrthoDB" id="26687at2157"/>
<reference evidence="10 11" key="1">
    <citation type="submission" date="2018-06" db="EMBL/GenBank/DDBJ databases">
        <title>Natronomonas sp. F16-60 a new haloarchaeon isolated from a solar saltern of Isla Cristina, Huelva, Spain.</title>
        <authorList>
            <person name="Duran-Viseras A."/>
            <person name="Sanchez-Porro C."/>
            <person name="Ventosa A."/>
        </authorList>
    </citation>
    <scope>NUCLEOTIDE SEQUENCE [LARGE SCALE GENOMIC DNA]</scope>
    <source>
        <strain evidence="10 11">F16-60</strain>
    </source>
</reference>
<dbReference type="GO" id="GO:0005886">
    <property type="term" value="C:plasma membrane"/>
    <property type="evidence" value="ECO:0007669"/>
    <property type="project" value="UniProtKB-SubCell"/>
</dbReference>